<dbReference type="Gene3D" id="3.40.50.1820">
    <property type="entry name" value="alpha/beta hydrolase"/>
    <property type="match status" value="1"/>
</dbReference>
<dbReference type="AlphaFoldDB" id="A0A0D7BD30"/>
<dbReference type="OrthoDB" id="2906831at2759"/>
<gene>
    <name evidence="1" type="ORF">CYLTODRAFT_421928</name>
</gene>
<keyword evidence="2" id="KW-1185">Reference proteome</keyword>
<name>A0A0D7BD30_9AGAR</name>
<protein>
    <submittedName>
        <fullName evidence="1">Uncharacterized protein</fullName>
    </submittedName>
</protein>
<organism evidence="1 2">
    <name type="scientific">Cylindrobasidium torrendii FP15055 ss-10</name>
    <dbReference type="NCBI Taxonomy" id="1314674"/>
    <lineage>
        <taxon>Eukaryota</taxon>
        <taxon>Fungi</taxon>
        <taxon>Dikarya</taxon>
        <taxon>Basidiomycota</taxon>
        <taxon>Agaricomycotina</taxon>
        <taxon>Agaricomycetes</taxon>
        <taxon>Agaricomycetidae</taxon>
        <taxon>Agaricales</taxon>
        <taxon>Marasmiineae</taxon>
        <taxon>Physalacriaceae</taxon>
        <taxon>Cylindrobasidium</taxon>
    </lineage>
</organism>
<sequence length="297" mass="33200">MRVESYTISLTPSLVATAKRYRSSTRRIHAGTPGWVLIFAHGAGLYKEYFEPLLKRLFELDDAKDCAGQIVEAWAIDAASHGAAAELNDGDISKDTFKHTPVDYAGAISALRTSIFFGDPELQRVVLIGDREGAAAALFTPDYFSPDEPLPIEHIVLLDPFLSSPVNTSEEWPNRDAARKHFARVFSPDHLENFLKNALVRTETGSIKSHASLRSQEQLRDRKYRDWSSMVIPLNVGSHLLVHSKPLDEEIAQFRQPLTSVTVNPNTADAIYNILTDASHDIAERVFTAKNRFENKL</sequence>
<proteinExistence type="predicted"/>
<dbReference type="InterPro" id="IPR029058">
    <property type="entry name" value="AB_hydrolase_fold"/>
</dbReference>
<dbReference type="STRING" id="1314674.A0A0D7BD30"/>
<dbReference type="Proteomes" id="UP000054007">
    <property type="component" value="Unassembled WGS sequence"/>
</dbReference>
<accession>A0A0D7BD30</accession>
<reference evidence="1 2" key="1">
    <citation type="journal article" date="2015" name="Fungal Genet. Biol.">
        <title>Evolution of novel wood decay mechanisms in Agaricales revealed by the genome sequences of Fistulina hepatica and Cylindrobasidium torrendii.</title>
        <authorList>
            <person name="Floudas D."/>
            <person name="Held B.W."/>
            <person name="Riley R."/>
            <person name="Nagy L.G."/>
            <person name="Koehler G."/>
            <person name="Ransdell A.S."/>
            <person name="Younus H."/>
            <person name="Chow J."/>
            <person name="Chiniquy J."/>
            <person name="Lipzen A."/>
            <person name="Tritt A."/>
            <person name="Sun H."/>
            <person name="Haridas S."/>
            <person name="LaButti K."/>
            <person name="Ohm R.A."/>
            <person name="Kues U."/>
            <person name="Blanchette R.A."/>
            <person name="Grigoriev I.V."/>
            <person name="Minto R.E."/>
            <person name="Hibbett D.S."/>
        </authorList>
    </citation>
    <scope>NUCLEOTIDE SEQUENCE [LARGE SCALE GENOMIC DNA]</scope>
    <source>
        <strain evidence="1 2">FP15055 ss-10</strain>
    </source>
</reference>
<evidence type="ECO:0000313" key="2">
    <source>
        <dbReference type="Proteomes" id="UP000054007"/>
    </source>
</evidence>
<dbReference type="SUPFAM" id="SSF53474">
    <property type="entry name" value="alpha/beta-Hydrolases"/>
    <property type="match status" value="1"/>
</dbReference>
<evidence type="ECO:0000313" key="1">
    <source>
        <dbReference type="EMBL" id="KIY68074.1"/>
    </source>
</evidence>
<dbReference type="EMBL" id="KN880510">
    <property type="protein sequence ID" value="KIY68074.1"/>
    <property type="molecule type" value="Genomic_DNA"/>
</dbReference>